<organism evidence="7 8">
    <name type="scientific">Phascolarctos cinereus</name>
    <name type="common">Koala</name>
    <dbReference type="NCBI Taxonomy" id="38626"/>
    <lineage>
        <taxon>Eukaryota</taxon>
        <taxon>Metazoa</taxon>
        <taxon>Chordata</taxon>
        <taxon>Craniata</taxon>
        <taxon>Vertebrata</taxon>
        <taxon>Euteleostomi</taxon>
        <taxon>Mammalia</taxon>
        <taxon>Metatheria</taxon>
        <taxon>Diprotodontia</taxon>
        <taxon>Phascolarctidae</taxon>
        <taxon>Phascolarctos</taxon>
    </lineage>
</organism>
<gene>
    <name evidence="8" type="primary">LOC110215288</name>
</gene>
<dbReference type="KEGG" id="pcw:110215288"/>
<keyword evidence="5" id="KW-0206">Cytoskeleton</keyword>
<keyword evidence="7" id="KW-1185">Reference proteome</keyword>
<evidence type="ECO:0000256" key="2">
    <source>
        <dbReference type="ARBA" id="ARBA00004300"/>
    </source>
</evidence>
<protein>
    <submittedName>
        <fullName evidence="8">Uncharacterized protein LOC110215288 isoform X1</fullName>
    </submittedName>
</protein>
<dbReference type="AlphaFoldDB" id="A0A6P5L9P9"/>
<reference evidence="8" key="1">
    <citation type="submission" date="2025-08" db="UniProtKB">
        <authorList>
            <consortium name="RefSeq"/>
        </authorList>
    </citation>
    <scope>IDENTIFICATION</scope>
    <source>
        <tissue evidence="8">Spleen</tissue>
    </source>
</reference>
<evidence type="ECO:0000313" key="8">
    <source>
        <dbReference type="RefSeq" id="XP_020852311.1"/>
    </source>
</evidence>
<feature type="compositionally biased region" description="Low complexity" evidence="6">
    <location>
        <begin position="297"/>
        <end position="316"/>
    </location>
</feature>
<dbReference type="InterPro" id="IPR024332">
    <property type="entry name" value="MOZART2"/>
</dbReference>
<dbReference type="FunCoup" id="A0A6P5L9P9">
    <property type="interactions" value="1353"/>
</dbReference>
<evidence type="ECO:0000256" key="3">
    <source>
        <dbReference type="ARBA" id="ARBA00007286"/>
    </source>
</evidence>
<name>A0A6P5L9P9_PHACI</name>
<dbReference type="GeneID" id="110215288"/>
<evidence type="ECO:0000313" key="7">
    <source>
        <dbReference type="Proteomes" id="UP000515140"/>
    </source>
</evidence>
<feature type="compositionally biased region" description="Basic residues" evidence="6">
    <location>
        <begin position="152"/>
        <end position="169"/>
    </location>
</feature>
<dbReference type="GO" id="GO:0005819">
    <property type="term" value="C:spindle"/>
    <property type="evidence" value="ECO:0007669"/>
    <property type="project" value="UniProtKB-SubCell"/>
</dbReference>
<feature type="compositionally biased region" description="Gly residues" evidence="6">
    <location>
        <begin position="171"/>
        <end position="180"/>
    </location>
</feature>
<keyword evidence="4" id="KW-0963">Cytoplasm</keyword>
<accession>A0A6P5L9P9</accession>
<proteinExistence type="inferred from homology"/>
<comment type="subcellular location">
    <subcellularLocation>
        <location evidence="2">Cytoplasm</location>
        <location evidence="2">Cytoskeleton</location>
        <location evidence="2">Microtubule organizing center</location>
        <location evidence="2">Centrosome</location>
    </subcellularLocation>
    <subcellularLocation>
        <location evidence="1">Cytoplasm</location>
        <location evidence="1">Cytoskeleton</location>
        <location evidence="1">Spindle</location>
    </subcellularLocation>
</comment>
<comment type="similarity">
    <text evidence="3">Belongs to the MOZART2 family.</text>
</comment>
<dbReference type="PANTHER" id="PTHR28578:SF2">
    <property type="entry name" value="MITOTIC-SPINDLE ORGANIZING PROTEIN 2"/>
    <property type="match status" value="1"/>
</dbReference>
<sequence>MIALAKRSLGDEFPVRKCPSQAGWPGSETLQSRFLACLLRQNVGSLRTGPAPLWPESPALPDGCGWARNRAAPDVSVHSCALQDLNVLQGETRRAACAEEPGGGTSARLMGDGARPGGGTDTAWQSLRVGTGLGAWLSPALARGAPAGPGWLRRRRRRRRGRGRGRPWGRARGGPGAGGPGPGPPGLEAALQKLALRRKKVLNAEETELYELALAAGGAIDPDVFKILVDLLKLNVAPLAVFQMLKSMCAGQRLATDPPGPESMGSALPLSALPDTREGSFVSAKNSKNPPAPSFSSALRPSPRQAAAAAATQTALCSPPSHRAPGRNRSSGAAVLGERGGREGSSQRMPRQPSASRLPKGGSTGKSPTRNSN</sequence>
<evidence type="ECO:0000256" key="4">
    <source>
        <dbReference type="ARBA" id="ARBA00022490"/>
    </source>
</evidence>
<feature type="region of interest" description="Disordered" evidence="6">
    <location>
        <begin position="147"/>
        <end position="187"/>
    </location>
</feature>
<dbReference type="Proteomes" id="UP000515140">
    <property type="component" value="Unplaced"/>
</dbReference>
<evidence type="ECO:0000256" key="1">
    <source>
        <dbReference type="ARBA" id="ARBA00004186"/>
    </source>
</evidence>
<dbReference type="Pfam" id="PF12926">
    <property type="entry name" value="MOZART2"/>
    <property type="match status" value="1"/>
</dbReference>
<feature type="region of interest" description="Disordered" evidence="6">
    <location>
        <begin position="98"/>
        <end position="119"/>
    </location>
</feature>
<dbReference type="GO" id="GO:0005813">
    <property type="term" value="C:centrosome"/>
    <property type="evidence" value="ECO:0007669"/>
    <property type="project" value="UniProtKB-SubCell"/>
</dbReference>
<dbReference type="InParanoid" id="A0A6P5L9P9"/>
<feature type="region of interest" description="Disordered" evidence="6">
    <location>
        <begin position="255"/>
        <end position="373"/>
    </location>
</feature>
<evidence type="ECO:0000256" key="6">
    <source>
        <dbReference type="SAM" id="MobiDB-lite"/>
    </source>
</evidence>
<evidence type="ECO:0000256" key="5">
    <source>
        <dbReference type="ARBA" id="ARBA00023212"/>
    </source>
</evidence>
<dbReference type="PANTHER" id="PTHR28578">
    <property type="entry name" value="MITOTIC-SPINDLE ORGANIZING PROTEIN 2A-RELATED"/>
    <property type="match status" value="1"/>
</dbReference>
<dbReference type="RefSeq" id="XP_020852311.1">
    <property type="nucleotide sequence ID" value="XM_020996652.1"/>
</dbReference>